<reference evidence="4" key="1">
    <citation type="journal article" date="2014" name="Front. Microbiol.">
        <title>High frequency of phylogenetically diverse reductive dehalogenase-homologous genes in deep subseafloor sedimentary metagenomes.</title>
        <authorList>
            <person name="Kawai M."/>
            <person name="Futagami T."/>
            <person name="Toyoda A."/>
            <person name="Takaki Y."/>
            <person name="Nishi S."/>
            <person name="Hori S."/>
            <person name="Arai W."/>
            <person name="Tsubouchi T."/>
            <person name="Morono Y."/>
            <person name="Uchiyama I."/>
            <person name="Ito T."/>
            <person name="Fujiyama A."/>
            <person name="Inagaki F."/>
            <person name="Takami H."/>
        </authorList>
    </citation>
    <scope>NUCLEOTIDE SEQUENCE</scope>
    <source>
        <strain evidence="4">Expedition CK06-06</strain>
    </source>
</reference>
<protein>
    <submittedName>
        <fullName evidence="4">Uncharacterized protein</fullName>
    </submittedName>
</protein>
<keyword evidence="2" id="KW-0288">FMN</keyword>
<dbReference type="Gene3D" id="3.20.20.70">
    <property type="entry name" value="Aldolase class I"/>
    <property type="match status" value="1"/>
</dbReference>
<dbReference type="PANTHER" id="PTHR32332:SF20">
    <property type="entry name" value="2-NITROPROPANE DIOXYGENASE-LIKE PROTEIN"/>
    <property type="match status" value="1"/>
</dbReference>
<dbReference type="EMBL" id="BARS01025408">
    <property type="protein sequence ID" value="GAG03803.1"/>
    <property type="molecule type" value="Genomic_DNA"/>
</dbReference>
<dbReference type="GO" id="GO:0018580">
    <property type="term" value="F:nitronate monooxygenase activity"/>
    <property type="evidence" value="ECO:0007669"/>
    <property type="project" value="InterPro"/>
</dbReference>
<gene>
    <name evidence="4" type="ORF">S01H1_40163</name>
</gene>
<name>X0UU29_9ZZZZ</name>
<evidence type="ECO:0000256" key="2">
    <source>
        <dbReference type="ARBA" id="ARBA00022643"/>
    </source>
</evidence>
<evidence type="ECO:0000313" key="4">
    <source>
        <dbReference type="EMBL" id="GAG03803.1"/>
    </source>
</evidence>
<sequence>GFGIITALNYKTNDDFQNELDKMNKLTKQPWGVNFSVMPPNVIKQKDSWVRTEESYLDFVDIAVDAGVKVCTTSAYQTPKIGKKLHDAGCYWFHKCATMKHAISAENLGADAATIVGLEGTGFKNPNQNTTLVNVTMAKKLLKIPIIAAGGIGDARGFLAALAMGADAVCFGTAIMTTEESLASNLWKKRILNQDIFDENYYKKIYHLQLRDSPVHSMAAGHCDKIISMKKFIEEKIIKKAEDILRSWGYGSNEVNTTSL</sequence>
<comment type="caution">
    <text evidence="4">The sequence shown here is derived from an EMBL/GenBank/DDBJ whole genome shotgun (WGS) entry which is preliminary data.</text>
</comment>
<dbReference type="InterPro" id="IPR004136">
    <property type="entry name" value="NMO"/>
</dbReference>
<dbReference type="SUPFAM" id="SSF51412">
    <property type="entry name" value="Inosine monophosphate dehydrogenase (IMPDH)"/>
    <property type="match status" value="1"/>
</dbReference>
<dbReference type="InterPro" id="IPR013785">
    <property type="entry name" value="Aldolase_TIM"/>
</dbReference>
<dbReference type="CDD" id="cd04730">
    <property type="entry name" value="NPD_like"/>
    <property type="match status" value="1"/>
</dbReference>
<dbReference type="PANTHER" id="PTHR32332">
    <property type="entry name" value="2-NITROPROPANE DIOXYGENASE"/>
    <property type="match status" value="1"/>
</dbReference>
<organism evidence="4">
    <name type="scientific">marine sediment metagenome</name>
    <dbReference type="NCBI Taxonomy" id="412755"/>
    <lineage>
        <taxon>unclassified sequences</taxon>
        <taxon>metagenomes</taxon>
        <taxon>ecological metagenomes</taxon>
    </lineage>
</organism>
<keyword evidence="3" id="KW-0560">Oxidoreductase</keyword>
<feature type="non-terminal residue" evidence="4">
    <location>
        <position position="1"/>
    </location>
</feature>
<accession>X0UU29</accession>
<dbReference type="Pfam" id="PF03060">
    <property type="entry name" value="NMO"/>
    <property type="match status" value="1"/>
</dbReference>
<keyword evidence="1" id="KW-0285">Flavoprotein</keyword>
<evidence type="ECO:0000256" key="3">
    <source>
        <dbReference type="ARBA" id="ARBA00023002"/>
    </source>
</evidence>
<proteinExistence type="predicted"/>
<dbReference type="AlphaFoldDB" id="X0UU29"/>
<evidence type="ECO:0000256" key="1">
    <source>
        <dbReference type="ARBA" id="ARBA00022630"/>
    </source>
</evidence>